<dbReference type="HOGENOM" id="CLU_123834_1_0_11"/>
<feature type="region of interest" description="Disordered" evidence="1">
    <location>
        <begin position="62"/>
        <end position="89"/>
    </location>
</feature>
<dbReference type="eggNOG" id="ENOG50308AJ">
    <property type="taxonomic scope" value="Bacteria"/>
</dbReference>
<dbReference type="EMBL" id="CP000667">
    <property type="protein sequence ID" value="ABP56258.1"/>
    <property type="molecule type" value="Genomic_DNA"/>
</dbReference>
<evidence type="ECO:0000256" key="2">
    <source>
        <dbReference type="SAM" id="Phobius"/>
    </source>
</evidence>
<evidence type="ECO:0000256" key="1">
    <source>
        <dbReference type="SAM" id="MobiDB-lite"/>
    </source>
</evidence>
<reference evidence="4" key="1">
    <citation type="journal article" date="2007" name="Proc. Natl. Acad. Sci. U.S.A.">
        <title>Genome sequencing reveals complex secondary metabolome in the marine actinomycete Salinispora tropica.</title>
        <authorList>
            <person name="Udwary D.W."/>
            <person name="Zeigler L."/>
            <person name="Asolkar R.N."/>
            <person name="Singan V."/>
            <person name="Lapidus A."/>
            <person name="Fenical W."/>
            <person name="Jensen P.R."/>
            <person name="Moore B.S."/>
        </authorList>
    </citation>
    <scope>NUCLEOTIDE SEQUENCE [LARGE SCALE GENOMIC DNA]</scope>
    <source>
        <strain evidence="4">ATCC BAA-916 / DSM 44818 / CNB-440</strain>
    </source>
</reference>
<evidence type="ECO:0000313" key="3">
    <source>
        <dbReference type="EMBL" id="ABP56258.1"/>
    </source>
</evidence>
<dbReference type="RefSeq" id="WP_012015033.1">
    <property type="nucleotide sequence ID" value="NC_009380.1"/>
</dbReference>
<accession>A4XBF9</accession>
<gene>
    <name evidence="3" type="ordered locus">Strop_3827</name>
</gene>
<evidence type="ECO:0000313" key="4">
    <source>
        <dbReference type="Proteomes" id="UP000000235"/>
    </source>
</evidence>
<dbReference type="KEGG" id="stp:Strop_3827"/>
<protein>
    <submittedName>
        <fullName evidence="3">Uncharacterized protein</fullName>
    </submittedName>
</protein>
<keyword evidence="4" id="KW-1185">Reference proteome</keyword>
<keyword evidence="2" id="KW-0812">Transmembrane</keyword>
<dbReference type="PATRIC" id="fig|369723.5.peg.3951"/>
<sequence length="89" mass="9434">MKAHRTDSVSLFFGLFFLLLAAWWLVARLRELTLPPVGWFLAAALLLIGVLGLVGALRAARSGSPSAPEAKAPPTAAMPEPGPAEGDRR</sequence>
<proteinExistence type="predicted"/>
<name>A4XBF9_SALTO</name>
<keyword evidence="2" id="KW-1133">Transmembrane helix</keyword>
<dbReference type="Proteomes" id="UP000000235">
    <property type="component" value="Chromosome"/>
</dbReference>
<feature type="transmembrane region" description="Helical" evidence="2">
    <location>
        <begin position="9"/>
        <end position="26"/>
    </location>
</feature>
<keyword evidence="2" id="KW-0472">Membrane</keyword>
<dbReference type="AlphaFoldDB" id="A4XBF9"/>
<organism evidence="3 4">
    <name type="scientific">Salinispora tropica (strain ATCC BAA-916 / DSM 44818 / JCM 13857 / NBRC 105044 / CNB-440)</name>
    <dbReference type="NCBI Taxonomy" id="369723"/>
    <lineage>
        <taxon>Bacteria</taxon>
        <taxon>Bacillati</taxon>
        <taxon>Actinomycetota</taxon>
        <taxon>Actinomycetes</taxon>
        <taxon>Micromonosporales</taxon>
        <taxon>Micromonosporaceae</taxon>
        <taxon>Salinispora</taxon>
    </lineage>
</organism>
<feature type="transmembrane region" description="Helical" evidence="2">
    <location>
        <begin position="38"/>
        <end position="57"/>
    </location>
</feature>
<dbReference type="STRING" id="369723.Strop_3827"/>